<dbReference type="Proteomes" id="UP000253508">
    <property type="component" value="Unassembled WGS sequence"/>
</dbReference>
<keyword evidence="2" id="KW-1185">Reference proteome</keyword>
<reference evidence="1 2" key="1">
    <citation type="submission" date="2018-07" db="EMBL/GenBank/DDBJ databases">
        <title>Microbacterium endoborsara sp. nov., a novel actinobacterium isolated from Borszczowia aralocaspica.</title>
        <authorList>
            <person name="An D."/>
        </authorList>
    </citation>
    <scope>NUCLEOTIDE SEQUENCE [LARGE SCALE GENOMIC DNA]</scope>
    <source>
        <strain evidence="1 2">C1.15228</strain>
    </source>
</reference>
<gene>
    <name evidence="1" type="ORF">DTO57_14215</name>
</gene>
<organism evidence="1 2">
    <name type="scientific">Microbacterium sorbitolivorans</name>
    <dbReference type="NCBI Taxonomy" id="1867410"/>
    <lineage>
        <taxon>Bacteria</taxon>
        <taxon>Bacillati</taxon>
        <taxon>Actinomycetota</taxon>
        <taxon>Actinomycetes</taxon>
        <taxon>Micrococcales</taxon>
        <taxon>Microbacteriaceae</taxon>
        <taxon>Microbacterium</taxon>
    </lineage>
</organism>
<dbReference type="OrthoDB" id="329481at2"/>
<dbReference type="Gene3D" id="1.10.357.10">
    <property type="entry name" value="Tetracycline Repressor, domain 2"/>
    <property type="match status" value="1"/>
</dbReference>
<accession>A0A367XSX0</accession>
<dbReference type="RefSeq" id="WP_114118931.1">
    <property type="nucleotide sequence ID" value="NZ_BMHU01000012.1"/>
</dbReference>
<name>A0A367XSX0_9MICO</name>
<proteinExistence type="predicted"/>
<dbReference type="AlphaFoldDB" id="A0A367XSX0"/>
<evidence type="ECO:0000313" key="1">
    <source>
        <dbReference type="EMBL" id="RCK56725.1"/>
    </source>
</evidence>
<dbReference type="InterPro" id="IPR036271">
    <property type="entry name" value="Tet_transcr_reg_TetR-rel_C_sf"/>
</dbReference>
<sequence>MLEPETEAESITGVDADTWIDERIDKLEQLSSNENHAALKSLIGSGYALDLDRAYERGLALMVDGIFSRLARTR</sequence>
<protein>
    <recommendedName>
        <fullName evidence="3">Tetracycline repressor TetR C-terminal domain-containing protein</fullName>
    </recommendedName>
</protein>
<comment type="caution">
    <text evidence="1">The sequence shown here is derived from an EMBL/GenBank/DDBJ whole genome shotgun (WGS) entry which is preliminary data.</text>
</comment>
<dbReference type="EMBL" id="QORO01000011">
    <property type="protein sequence ID" value="RCK56725.1"/>
    <property type="molecule type" value="Genomic_DNA"/>
</dbReference>
<dbReference type="SUPFAM" id="SSF48498">
    <property type="entry name" value="Tetracyclin repressor-like, C-terminal domain"/>
    <property type="match status" value="1"/>
</dbReference>
<evidence type="ECO:0000313" key="2">
    <source>
        <dbReference type="Proteomes" id="UP000253508"/>
    </source>
</evidence>
<evidence type="ECO:0008006" key="3">
    <source>
        <dbReference type="Google" id="ProtNLM"/>
    </source>
</evidence>